<dbReference type="InterPro" id="IPR026893">
    <property type="entry name" value="Tyr/Ser_Pase_IphP-type"/>
</dbReference>
<dbReference type="EMBL" id="JADBEM010000001">
    <property type="protein sequence ID" value="MBE1611065.1"/>
    <property type="molecule type" value="Genomic_DNA"/>
</dbReference>
<reference evidence="2" key="1">
    <citation type="submission" date="2020-10" db="EMBL/GenBank/DDBJ databases">
        <title>Sequencing the genomes of 1000 actinobacteria strains.</title>
        <authorList>
            <person name="Klenk H.-P."/>
        </authorList>
    </citation>
    <scope>NUCLEOTIDE SEQUENCE</scope>
    <source>
        <strain evidence="2">DSM 45354</strain>
    </source>
</reference>
<dbReference type="InterPro" id="IPR000387">
    <property type="entry name" value="Tyr_Pase_dom"/>
</dbReference>
<dbReference type="GO" id="GO:0004721">
    <property type="term" value="F:phosphoprotein phosphatase activity"/>
    <property type="evidence" value="ECO:0007669"/>
    <property type="project" value="InterPro"/>
</dbReference>
<keyword evidence="3" id="KW-1185">Reference proteome</keyword>
<protein>
    <recommendedName>
        <fullName evidence="1">Tyrosine specific protein phosphatases domain-containing protein</fullName>
    </recommendedName>
</protein>
<gene>
    <name evidence="2" type="ORF">HEB94_007913</name>
</gene>
<proteinExistence type="predicted"/>
<dbReference type="Pfam" id="PF13350">
    <property type="entry name" value="Y_phosphatase3"/>
    <property type="match status" value="1"/>
</dbReference>
<dbReference type="SUPFAM" id="SSF52799">
    <property type="entry name" value="(Phosphotyrosine protein) phosphatases II"/>
    <property type="match status" value="1"/>
</dbReference>
<dbReference type="AlphaFoldDB" id="A0A927NA17"/>
<evidence type="ECO:0000313" key="2">
    <source>
        <dbReference type="EMBL" id="MBE1611065.1"/>
    </source>
</evidence>
<dbReference type="Proteomes" id="UP000638648">
    <property type="component" value="Unassembled WGS sequence"/>
</dbReference>
<organism evidence="2 3">
    <name type="scientific">Actinopolymorpha pittospori</name>
    <dbReference type="NCBI Taxonomy" id="648752"/>
    <lineage>
        <taxon>Bacteria</taxon>
        <taxon>Bacillati</taxon>
        <taxon>Actinomycetota</taxon>
        <taxon>Actinomycetes</taxon>
        <taxon>Propionibacteriales</taxon>
        <taxon>Actinopolymorphaceae</taxon>
        <taxon>Actinopolymorpha</taxon>
    </lineage>
</organism>
<comment type="caution">
    <text evidence="2">The sequence shown here is derived from an EMBL/GenBank/DDBJ whole genome shotgun (WGS) entry which is preliminary data.</text>
</comment>
<dbReference type="RefSeq" id="WP_192754334.1">
    <property type="nucleotide sequence ID" value="NZ_BAABJL010000042.1"/>
</dbReference>
<evidence type="ECO:0000259" key="1">
    <source>
        <dbReference type="PROSITE" id="PS50056"/>
    </source>
</evidence>
<dbReference type="InterPro" id="IPR029021">
    <property type="entry name" value="Prot-tyrosine_phosphatase-like"/>
</dbReference>
<feature type="domain" description="Tyrosine specific protein phosphatases" evidence="1">
    <location>
        <begin position="112"/>
        <end position="148"/>
    </location>
</feature>
<dbReference type="PROSITE" id="PS00383">
    <property type="entry name" value="TYR_PHOSPHATASE_1"/>
    <property type="match status" value="1"/>
</dbReference>
<name>A0A927NA17_9ACTN</name>
<dbReference type="InterPro" id="IPR016130">
    <property type="entry name" value="Tyr_Pase_AS"/>
</dbReference>
<dbReference type="PROSITE" id="PS50056">
    <property type="entry name" value="TYR_PHOSPHATASE_2"/>
    <property type="match status" value="1"/>
</dbReference>
<accession>A0A927NA17</accession>
<sequence length="237" mass="25192">MASPNHLDWPNCLNARDVGGLPTSDGGAIRLGALIRTDNHSRLTPEGIAAVEAYGVSRIIDLRRDRECESLPSPFARTPLYCHVAVQNPADPDNETMTLDEIYITMLDLRPALFATALGAIADAPPGGVVVHCAGGKDRTGMVVAMALRIAGVEPETIGADYALTEGRLASDSAAVLEGIADLRIREIMRGLQPTPPRIILNTLAHLDTKYDGVAGYLETGGFTAAQANALRTRLRA</sequence>
<dbReference type="Gene3D" id="3.90.190.10">
    <property type="entry name" value="Protein tyrosine phosphatase superfamily"/>
    <property type="match status" value="1"/>
</dbReference>
<evidence type="ECO:0000313" key="3">
    <source>
        <dbReference type="Proteomes" id="UP000638648"/>
    </source>
</evidence>